<dbReference type="Pfam" id="PF10711">
    <property type="entry name" value="DUF2513"/>
    <property type="match status" value="1"/>
</dbReference>
<organism evidence="1 2">
    <name type="scientific">Niallia oryzisoli</name>
    <dbReference type="NCBI Taxonomy" id="1737571"/>
    <lineage>
        <taxon>Bacteria</taxon>
        <taxon>Bacillati</taxon>
        <taxon>Bacillota</taxon>
        <taxon>Bacilli</taxon>
        <taxon>Bacillales</taxon>
        <taxon>Bacillaceae</taxon>
        <taxon>Niallia</taxon>
    </lineage>
</organism>
<reference evidence="1 2" key="1">
    <citation type="submission" date="2023-10" db="EMBL/GenBank/DDBJ databases">
        <title>Niallia locisalis sp.nov. isolated from a salt pond sample.</title>
        <authorList>
            <person name="Li X.-J."/>
            <person name="Dong L."/>
        </authorList>
    </citation>
    <scope>NUCLEOTIDE SEQUENCE [LARGE SCALE GENOMIC DNA]</scope>
    <source>
        <strain evidence="1 2">DSM 29761</strain>
    </source>
</reference>
<sequence length="101" mass="12139">MELIRKILMEIEQKESPSSWIELSYDDYSNDEINYHVKLLSEARLIVADFYIGGHSTQRLTWEGHEFLESIKKFGTRLKIQLKKKVEVFHLKYLNLLQFNY</sequence>
<accession>A0ABZ2CKE0</accession>
<evidence type="ECO:0000313" key="2">
    <source>
        <dbReference type="Proteomes" id="UP001357223"/>
    </source>
</evidence>
<dbReference type="EMBL" id="CP137640">
    <property type="protein sequence ID" value="WVX83498.1"/>
    <property type="molecule type" value="Genomic_DNA"/>
</dbReference>
<proteinExistence type="predicted"/>
<dbReference type="Proteomes" id="UP001357223">
    <property type="component" value="Chromosome"/>
</dbReference>
<gene>
    <name evidence="1" type="ORF">R4Z09_11135</name>
</gene>
<keyword evidence="2" id="KW-1185">Reference proteome</keyword>
<protein>
    <submittedName>
        <fullName evidence="1">DUF2513 domain-containing protein</fullName>
    </submittedName>
</protein>
<dbReference type="InterPro" id="IPR019650">
    <property type="entry name" value="DUF2513"/>
</dbReference>
<evidence type="ECO:0000313" key="1">
    <source>
        <dbReference type="EMBL" id="WVX83498.1"/>
    </source>
</evidence>
<dbReference type="RefSeq" id="WP_338452382.1">
    <property type="nucleotide sequence ID" value="NZ_CP137640.1"/>
</dbReference>
<name>A0ABZ2CKE0_9BACI</name>